<evidence type="ECO:0000313" key="1">
    <source>
        <dbReference type="EMBL" id="KKK70128.1"/>
    </source>
</evidence>
<dbReference type="AlphaFoldDB" id="A0A0F8XMC3"/>
<comment type="caution">
    <text evidence="1">The sequence shown here is derived from an EMBL/GenBank/DDBJ whole genome shotgun (WGS) entry which is preliminary data.</text>
</comment>
<proteinExistence type="predicted"/>
<gene>
    <name evidence="1" type="ORF">LCGC14_2927110</name>
</gene>
<sequence>MTQHPLTQEQLDLLERRIIQVRMNDAQARVSAPAHTTSTIVRHATANALAYNEWVATR</sequence>
<protein>
    <submittedName>
        <fullName evidence="1">Uncharacterized protein</fullName>
    </submittedName>
</protein>
<name>A0A0F8XMC3_9ZZZZ</name>
<accession>A0A0F8XMC3</accession>
<dbReference type="EMBL" id="LAZR01058326">
    <property type="protein sequence ID" value="KKK70128.1"/>
    <property type="molecule type" value="Genomic_DNA"/>
</dbReference>
<reference evidence="1" key="1">
    <citation type="journal article" date="2015" name="Nature">
        <title>Complex archaea that bridge the gap between prokaryotes and eukaryotes.</title>
        <authorList>
            <person name="Spang A."/>
            <person name="Saw J.H."/>
            <person name="Jorgensen S.L."/>
            <person name="Zaremba-Niedzwiedzka K."/>
            <person name="Martijn J."/>
            <person name="Lind A.E."/>
            <person name="van Eijk R."/>
            <person name="Schleper C."/>
            <person name="Guy L."/>
            <person name="Ettema T.J."/>
        </authorList>
    </citation>
    <scope>NUCLEOTIDE SEQUENCE</scope>
</reference>
<organism evidence="1">
    <name type="scientific">marine sediment metagenome</name>
    <dbReference type="NCBI Taxonomy" id="412755"/>
    <lineage>
        <taxon>unclassified sequences</taxon>
        <taxon>metagenomes</taxon>
        <taxon>ecological metagenomes</taxon>
    </lineage>
</organism>